<keyword evidence="2" id="KW-1185">Reference proteome</keyword>
<protein>
    <submittedName>
        <fullName evidence="1">27725_t:CDS:1</fullName>
    </submittedName>
</protein>
<proteinExistence type="predicted"/>
<comment type="caution">
    <text evidence="1">The sequence shown here is derived from an EMBL/GenBank/DDBJ whole genome shotgun (WGS) entry which is preliminary data.</text>
</comment>
<feature type="non-terminal residue" evidence="1">
    <location>
        <position position="60"/>
    </location>
</feature>
<accession>A0ACA9SSA6</accession>
<sequence length="60" mass="7006">ADTSKLKLIKKVLLFGLSKIIKETRNEDFDNLTIEQEINQTLLFKPFYGSLDMPIYNTKK</sequence>
<name>A0ACA9SSA6_9GLOM</name>
<reference evidence="1" key="1">
    <citation type="submission" date="2021-06" db="EMBL/GenBank/DDBJ databases">
        <authorList>
            <person name="Kallberg Y."/>
            <person name="Tangrot J."/>
            <person name="Rosling A."/>
        </authorList>
    </citation>
    <scope>NUCLEOTIDE SEQUENCE</scope>
    <source>
        <strain evidence="1">MA461A</strain>
    </source>
</reference>
<gene>
    <name evidence="1" type="ORF">RPERSI_LOCUS33304</name>
</gene>
<dbReference type="EMBL" id="CAJVQC010143544">
    <property type="protein sequence ID" value="CAG8844653.1"/>
    <property type="molecule type" value="Genomic_DNA"/>
</dbReference>
<evidence type="ECO:0000313" key="1">
    <source>
        <dbReference type="EMBL" id="CAG8844653.1"/>
    </source>
</evidence>
<feature type="non-terminal residue" evidence="1">
    <location>
        <position position="1"/>
    </location>
</feature>
<dbReference type="Proteomes" id="UP000789920">
    <property type="component" value="Unassembled WGS sequence"/>
</dbReference>
<organism evidence="1 2">
    <name type="scientific">Racocetra persica</name>
    <dbReference type="NCBI Taxonomy" id="160502"/>
    <lineage>
        <taxon>Eukaryota</taxon>
        <taxon>Fungi</taxon>
        <taxon>Fungi incertae sedis</taxon>
        <taxon>Mucoromycota</taxon>
        <taxon>Glomeromycotina</taxon>
        <taxon>Glomeromycetes</taxon>
        <taxon>Diversisporales</taxon>
        <taxon>Gigasporaceae</taxon>
        <taxon>Racocetra</taxon>
    </lineage>
</organism>
<evidence type="ECO:0000313" key="2">
    <source>
        <dbReference type="Proteomes" id="UP000789920"/>
    </source>
</evidence>